<feature type="compositionally biased region" description="Basic and acidic residues" evidence="1">
    <location>
        <begin position="116"/>
        <end position="128"/>
    </location>
</feature>
<feature type="region of interest" description="Disordered" evidence="1">
    <location>
        <begin position="557"/>
        <end position="577"/>
    </location>
</feature>
<feature type="region of interest" description="Disordered" evidence="1">
    <location>
        <begin position="377"/>
        <end position="434"/>
    </location>
</feature>
<feature type="compositionally biased region" description="Polar residues" evidence="1">
    <location>
        <begin position="751"/>
        <end position="760"/>
    </location>
</feature>
<accession>A0A0C3NYT8</accession>
<feature type="compositionally biased region" description="Acidic residues" evidence="1">
    <location>
        <begin position="415"/>
        <end position="431"/>
    </location>
</feature>
<dbReference type="PANTHER" id="PTHR23389">
    <property type="entry name" value="CHROMOSOME TRANSMISSION FIDELITY FACTOR 18"/>
    <property type="match status" value="1"/>
</dbReference>
<dbReference type="GO" id="GO:0005634">
    <property type="term" value="C:nucleus"/>
    <property type="evidence" value="ECO:0007669"/>
    <property type="project" value="TreeGrafter"/>
</dbReference>
<dbReference type="InterPro" id="IPR027417">
    <property type="entry name" value="P-loop_NTPase"/>
</dbReference>
<evidence type="ECO:0000313" key="3">
    <source>
        <dbReference type="Proteomes" id="UP000053257"/>
    </source>
</evidence>
<name>A0A0C3NYT8_PHLG1</name>
<dbReference type="STRING" id="745531.A0A0C3NYT8"/>
<feature type="region of interest" description="Disordered" evidence="1">
    <location>
        <begin position="59"/>
        <end position="85"/>
    </location>
</feature>
<sequence>MADGTKGKKRKSRPIKATVAVAATKQRTLRDMFGGASKALNQELSISQGPPDAVIELSDSEPELTTLPSSPAERTSISETSSLAALEGKDGLSAMVLESKPPLPTPPPRKLFAIFEKKPQNAQDRTEQTEIIMPMSTTTEESSENSGLSSSTRQTRSPCISIVVDAPARGLRIGSSREAPIVIEHTSPAPESPKPPTRPAKLVYSIFNRPARATNSGPSKLPVLPAPAPNKKTQPKADWATFPSVAPRFRSRDKGKAREADPTAEVEFDILSRLLSTSQTNDPSPQTLTIPTQCIAAIHDYITTIPQSHQTIPAISRLLDYVNKSPTESPREHPCLNEQWAHRWRPRQANHVLGNEQHALYLRDWLLALRLQGESMRPVAPAQGKKTAQSKKRKAGKTKKPDIVRHVKRRRRDGLEDDFLAPDVSTDEEDIPDVHSSDWDDFEFCREMDARLTGASPSTDASRASSPLTPLEDDKFGISYKPTRFGRQISNTILLAGPSGSGKTAAVYACAEELGWEVFEVYPGIGERSGTELNKLVGDVGKNHTVKVHQSPKKSSAKASFFQKQAEPAPKRKANARRVVESEDELDLLREGGENFLADVVKEATPEPTVNQSVILIEEADVLYQTDTYFWPALVNIIKHCRRPVVLTCSDVSLIPRGDLPLQATLDFEHCPTSATASYLQALSLAEQRPVAREHVVHMLQDPNDLRHTIQQLQLCIGPSLPQAAAVELDDVDEDVPGSRPGSSPLIHPIDTSSLGPSSISHEDDVYEQGRLLQLAYRQCETLSYTDACLSRGSMPALNNYFADEPLPNTDDELGYIVLYSDVDTDRIPVSPCYLQDLALPPAITTMLERHEDAIPLPNSEALQPDLRGYAAQVGSIMYGSDLARWPFSEAALYLDYAPWVRCMAEVDEAQRAALSQAESSQRRRTRNSQRSEQQSWLSLDSETCRALLSTGLRE</sequence>
<organism evidence="2 3">
    <name type="scientific">Phlebiopsis gigantea (strain 11061_1 CR5-6)</name>
    <name type="common">White-rot fungus</name>
    <name type="synonym">Peniophora gigantea</name>
    <dbReference type="NCBI Taxonomy" id="745531"/>
    <lineage>
        <taxon>Eukaryota</taxon>
        <taxon>Fungi</taxon>
        <taxon>Dikarya</taxon>
        <taxon>Basidiomycota</taxon>
        <taxon>Agaricomycotina</taxon>
        <taxon>Agaricomycetes</taxon>
        <taxon>Polyporales</taxon>
        <taxon>Phanerochaetaceae</taxon>
        <taxon>Phlebiopsis</taxon>
    </lineage>
</organism>
<keyword evidence="3" id="KW-1185">Reference proteome</keyword>
<protein>
    <recommendedName>
        <fullName evidence="4">AAA+ ATPase domain-containing protein</fullName>
    </recommendedName>
</protein>
<dbReference type="EMBL" id="KN840453">
    <property type="protein sequence ID" value="KIP10609.1"/>
    <property type="molecule type" value="Genomic_DNA"/>
</dbReference>
<reference evidence="2 3" key="1">
    <citation type="journal article" date="2014" name="PLoS Genet.">
        <title>Analysis of the Phlebiopsis gigantea genome, transcriptome and secretome provides insight into its pioneer colonization strategies of wood.</title>
        <authorList>
            <person name="Hori C."/>
            <person name="Ishida T."/>
            <person name="Igarashi K."/>
            <person name="Samejima M."/>
            <person name="Suzuki H."/>
            <person name="Master E."/>
            <person name="Ferreira P."/>
            <person name="Ruiz-Duenas F.J."/>
            <person name="Held B."/>
            <person name="Canessa P."/>
            <person name="Larrondo L.F."/>
            <person name="Schmoll M."/>
            <person name="Druzhinina I.S."/>
            <person name="Kubicek C.P."/>
            <person name="Gaskell J.A."/>
            <person name="Kersten P."/>
            <person name="St John F."/>
            <person name="Glasner J."/>
            <person name="Sabat G."/>
            <person name="Splinter BonDurant S."/>
            <person name="Syed K."/>
            <person name="Yadav J."/>
            <person name="Mgbeahuruike A.C."/>
            <person name="Kovalchuk A."/>
            <person name="Asiegbu F.O."/>
            <person name="Lackner G."/>
            <person name="Hoffmeister D."/>
            <person name="Rencoret J."/>
            <person name="Gutierrez A."/>
            <person name="Sun H."/>
            <person name="Lindquist E."/>
            <person name="Barry K."/>
            <person name="Riley R."/>
            <person name="Grigoriev I.V."/>
            <person name="Henrissat B."/>
            <person name="Kues U."/>
            <person name="Berka R.M."/>
            <person name="Martinez A.T."/>
            <person name="Covert S.F."/>
            <person name="Blanchette R.A."/>
            <person name="Cullen D."/>
        </authorList>
    </citation>
    <scope>NUCLEOTIDE SEQUENCE [LARGE SCALE GENOMIC DNA]</scope>
    <source>
        <strain evidence="2 3">11061_1 CR5-6</strain>
    </source>
</reference>
<feature type="compositionally biased region" description="Low complexity" evidence="1">
    <location>
        <begin position="557"/>
        <end position="566"/>
    </location>
</feature>
<feature type="region of interest" description="Disordered" evidence="1">
    <location>
        <begin position="917"/>
        <end position="936"/>
    </location>
</feature>
<gene>
    <name evidence="2" type="ORF">PHLGIDRAFT_115366</name>
</gene>
<evidence type="ECO:0008006" key="4">
    <source>
        <dbReference type="Google" id="ProtNLM"/>
    </source>
</evidence>
<feature type="region of interest" description="Disordered" evidence="1">
    <location>
        <begin position="733"/>
        <end position="762"/>
    </location>
</feature>
<proteinExistence type="predicted"/>
<dbReference type="HOGENOM" id="CLU_014669_0_0_1"/>
<dbReference type="OrthoDB" id="9996895at2759"/>
<feature type="region of interest" description="Disordered" evidence="1">
    <location>
        <begin position="116"/>
        <end position="159"/>
    </location>
</feature>
<evidence type="ECO:0000256" key="1">
    <source>
        <dbReference type="SAM" id="MobiDB-lite"/>
    </source>
</evidence>
<feature type="compositionally biased region" description="Polar residues" evidence="1">
    <location>
        <begin position="66"/>
        <end position="83"/>
    </location>
</feature>
<dbReference type="Proteomes" id="UP000053257">
    <property type="component" value="Unassembled WGS sequence"/>
</dbReference>
<dbReference type="AlphaFoldDB" id="A0A0C3NYT8"/>
<dbReference type="SUPFAM" id="SSF52540">
    <property type="entry name" value="P-loop containing nucleoside triphosphate hydrolases"/>
    <property type="match status" value="1"/>
</dbReference>
<dbReference type="Gene3D" id="3.40.50.300">
    <property type="entry name" value="P-loop containing nucleotide triphosphate hydrolases"/>
    <property type="match status" value="1"/>
</dbReference>
<feature type="compositionally biased region" description="Low complexity" evidence="1">
    <location>
        <begin position="136"/>
        <end position="152"/>
    </location>
</feature>
<dbReference type="PANTHER" id="PTHR23389:SF21">
    <property type="entry name" value="ATPASE FAMILY AAA DOMAIN-CONTAINING PROTEIN 5"/>
    <property type="match status" value="1"/>
</dbReference>
<evidence type="ECO:0000313" key="2">
    <source>
        <dbReference type="EMBL" id="KIP10609.1"/>
    </source>
</evidence>
<feature type="compositionally biased region" description="Basic residues" evidence="1">
    <location>
        <begin position="388"/>
        <end position="398"/>
    </location>
</feature>
<dbReference type="GO" id="GO:0003677">
    <property type="term" value="F:DNA binding"/>
    <property type="evidence" value="ECO:0007669"/>
    <property type="project" value="TreeGrafter"/>
</dbReference>